<evidence type="ECO:0000313" key="2">
    <source>
        <dbReference type="Proteomes" id="UP000658202"/>
    </source>
</evidence>
<accession>A0ABQ1X0M7</accession>
<reference evidence="2" key="1">
    <citation type="journal article" date="2019" name="Int. J. Syst. Evol. Microbiol.">
        <title>The Global Catalogue of Microorganisms (GCM) 10K type strain sequencing project: providing services to taxonomists for standard genome sequencing and annotation.</title>
        <authorList>
            <consortium name="The Broad Institute Genomics Platform"/>
            <consortium name="The Broad Institute Genome Sequencing Center for Infectious Disease"/>
            <person name="Wu L."/>
            <person name="Ma J."/>
        </authorList>
    </citation>
    <scope>NUCLEOTIDE SEQUENCE [LARGE SCALE GENOMIC DNA]</scope>
    <source>
        <strain evidence="2">CCM 8490</strain>
    </source>
</reference>
<evidence type="ECO:0000313" key="1">
    <source>
        <dbReference type="EMBL" id="GGG54051.1"/>
    </source>
</evidence>
<organism evidence="1 2">
    <name type="scientific">Epilithonimonas arachidiradicis</name>
    <dbReference type="NCBI Taxonomy" id="1617282"/>
    <lineage>
        <taxon>Bacteria</taxon>
        <taxon>Pseudomonadati</taxon>
        <taxon>Bacteroidota</taxon>
        <taxon>Flavobacteriia</taxon>
        <taxon>Flavobacteriales</taxon>
        <taxon>Weeksellaceae</taxon>
        <taxon>Chryseobacterium group</taxon>
        <taxon>Epilithonimonas</taxon>
    </lineage>
</organism>
<protein>
    <recommendedName>
        <fullName evidence="3">DUF3224 domain-containing protein</fullName>
    </recommendedName>
</protein>
<evidence type="ECO:0008006" key="3">
    <source>
        <dbReference type="Google" id="ProtNLM"/>
    </source>
</evidence>
<gene>
    <name evidence="1" type="ORF">GCM10007332_14630</name>
</gene>
<comment type="caution">
    <text evidence="1">The sequence shown here is derived from an EMBL/GenBank/DDBJ whole genome shotgun (WGS) entry which is preliminary data.</text>
</comment>
<sequence>MVMKKVIFLLVFIFGFTIFNAQEVEKLIKNNNEYFIGKIDNSANLKVLFETISKENQEKDTYKVFGFSDVEGTKAYFEGTITFDTEKTQNSKDQSKIYDLKLSEKGNGKHNGIFSGELSIKESSDKNQLKFEGTWTNYGNTLKFPFYFNN</sequence>
<dbReference type="Proteomes" id="UP000658202">
    <property type="component" value="Unassembled WGS sequence"/>
</dbReference>
<proteinExistence type="predicted"/>
<keyword evidence="2" id="KW-1185">Reference proteome</keyword>
<dbReference type="EMBL" id="BMCW01000002">
    <property type="protein sequence ID" value="GGG54051.1"/>
    <property type="molecule type" value="Genomic_DNA"/>
</dbReference>
<name>A0ABQ1X0M7_9FLAO</name>